<protein>
    <submittedName>
        <fullName evidence="1">Uncharacterized protein</fullName>
    </submittedName>
</protein>
<dbReference type="AlphaFoldDB" id="A0AA97P719"/>
<sequence length="38" mass="4422">MSAKKSRDELIKGEPSFIGFVDMSDHSRKSWTHQFKPL</sequence>
<name>A0AA97P719_PYRO3</name>
<gene>
    <name evidence="1" type="ORF">OOU_Y34scaffold00162g20</name>
</gene>
<evidence type="ECO:0000313" key="1">
    <source>
        <dbReference type="EMBL" id="ELQ43251.1"/>
    </source>
</evidence>
<dbReference type="EMBL" id="JH792927">
    <property type="protein sequence ID" value="ELQ43251.1"/>
    <property type="molecule type" value="Genomic_DNA"/>
</dbReference>
<reference evidence="1" key="1">
    <citation type="journal article" date="2012" name="PLoS Genet.">
        <title>Comparative analysis of the genomes of two field isolates of the rice blast fungus Magnaporthe oryzae.</title>
        <authorList>
            <person name="Xue M."/>
            <person name="Yang J."/>
            <person name="Li Z."/>
            <person name="Hu S."/>
            <person name="Yao N."/>
            <person name="Dean R.A."/>
            <person name="Zhao W."/>
            <person name="Shen M."/>
            <person name="Zhang H."/>
            <person name="Li C."/>
            <person name="Liu L."/>
            <person name="Cao L."/>
            <person name="Xu X."/>
            <person name="Xing Y."/>
            <person name="Hsiang T."/>
            <person name="Zhang Z."/>
            <person name="Xu J.R."/>
            <person name="Peng Y.L."/>
        </authorList>
    </citation>
    <scope>NUCLEOTIDE SEQUENCE</scope>
    <source>
        <strain evidence="1">Y34</strain>
    </source>
</reference>
<dbReference type="Proteomes" id="UP000011086">
    <property type="component" value="Unassembled WGS sequence"/>
</dbReference>
<organism evidence="1">
    <name type="scientific">Pyricularia oryzae (strain Y34)</name>
    <name type="common">Rice blast fungus</name>
    <name type="synonym">Magnaporthe oryzae</name>
    <dbReference type="NCBI Taxonomy" id="1143189"/>
    <lineage>
        <taxon>Eukaryota</taxon>
        <taxon>Fungi</taxon>
        <taxon>Dikarya</taxon>
        <taxon>Ascomycota</taxon>
        <taxon>Pezizomycotina</taxon>
        <taxon>Sordariomycetes</taxon>
        <taxon>Sordariomycetidae</taxon>
        <taxon>Magnaporthales</taxon>
        <taxon>Pyriculariaceae</taxon>
        <taxon>Pyricularia</taxon>
    </lineage>
</organism>
<proteinExistence type="predicted"/>
<accession>A0AA97P719</accession>